<evidence type="ECO:0000256" key="6">
    <source>
        <dbReference type="RuleBase" id="RU361157"/>
    </source>
</evidence>
<evidence type="ECO:0000256" key="2">
    <source>
        <dbReference type="ARBA" id="ARBA00022692"/>
    </source>
</evidence>
<accession>A0A7W9JJI4</accession>
<dbReference type="InterPro" id="IPR047817">
    <property type="entry name" value="ABC2_TM_bact-type"/>
</dbReference>
<feature type="transmembrane region" description="Helical" evidence="6">
    <location>
        <begin position="408"/>
        <end position="432"/>
    </location>
</feature>
<feature type="domain" description="ABC transmembrane type-2" evidence="8">
    <location>
        <begin position="59"/>
        <end position="294"/>
    </location>
</feature>
<dbReference type="PROSITE" id="PS51012">
    <property type="entry name" value="ABC_TM2"/>
    <property type="match status" value="2"/>
</dbReference>
<feature type="compositionally biased region" description="Low complexity" evidence="7">
    <location>
        <begin position="327"/>
        <end position="338"/>
    </location>
</feature>
<comment type="caution">
    <text evidence="6">Lacks conserved residue(s) required for the propagation of feature annotation.</text>
</comment>
<dbReference type="AlphaFoldDB" id="A0A7W9JJI4"/>
<dbReference type="PANTHER" id="PTHR43229:SF2">
    <property type="entry name" value="NODULATION PROTEIN J"/>
    <property type="match status" value="1"/>
</dbReference>
<feature type="transmembrane region" description="Helical" evidence="6">
    <location>
        <begin position="507"/>
        <end position="529"/>
    </location>
</feature>
<comment type="caution">
    <text evidence="9">The sequence shown here is derived from an EMBL/GenBank/DDBJ whole genome shotgun (WGS) entry which is preliminary data.</text>
</comment>
<keyword evidence="10" id="KW-1185">Reference proteome</keyword>
<feature type="transmembrane region" description="Helical" evidence="6">
    <location>
        <begin position="444"/>
        <end position="465"/>
    </location>
</feature>
<feature type="transmembrane region" description="Helical" evidence="6">
    <location>
        <begin position="565"/>
        <end position="585"/>
    </location>
</feature>
<dbReference type="EMBL" id="JACHMW010000001">
    <property type="protein sequence ID" value="MBB5848888.1"/>
    <property type="molecule type" value="Genomic_DNA"/>
</dbReference>
<keyword evidence="5" id="KW-0046">Antibiotic resistance</keyword>
<keyword evidence="4 6" id="KW-0472">Membrane</keyword>
<dbReference type="PRINTS" id="PR00164">
    <property type="entry name" value="ABC2TRNSPORT"/>
</dbReference>
<feature type="transmembrane region" description="Helical" evidence="6">
    <location>
        <begin position="535"/>
        <end position="553"/>
    </location>
</feature>
<name>A0A7W9JJI4_9MICC</name>
<dbReference type="InterPro" id="IPR013525">
    <property type="entry name" value="ABC2_TM"/>
</dbReference>
<evidence type="ECO:0000259" key="8">
    <source>
        <dbReference type="PROSITE" id="PS51012"/>
    </source>
</evidence>
<feature type="compositionally biased region" description="Basic residues" evidence="7">
    <location>
        <begin position="311"/>
        <end position="320"/>
    </location>
</feature>
<dbReference type="GO" id="GO:0140359">
    <property type="term" value="F:ABC-type transporter activity"/>
    <property type="evidence" value="ECO:0007669"/>
    <property type="project" value="InterPro"/>
</dbReference>
<keyword evidence="2 6" id="KW-0812">Transmembrane</keyword>
<evidence type="ECO:0000313" key="9">
    <source>
        <dbReference type="EMBL" id="MBB5848888.1"/>
    </source>
</evidence>
<dbReference type="GO" id="GO:0046677">
    <property type="term" value="P:response to antibiotic"/>
    <property type="evidence" value="ECO:0007669"/>
    <property type="project" value="UniProtKB-KW"/>
</dbReference>
<dbReference type="PANTHER" id="PTHR43229">
    <property type="entry name" value="NODULATION PROTEIN J"/>
    <property type="match status" value="1"/>
</dbReference>
<feature type="transmembrane region" description="Helical" evidence="6">
    <location>
        <begin position="217"/>
        <end position="239"/>
    </location>
</feature>
<feature type="transmembrane region" description="Helical" evidence="6">
    <location>
        <begin position="157"/>
        <end position="174"/>
    </location>
</feature>
<feature type="transmembrane region" description="Helical" evidence="6">
    <location>
        <begin position="180"/>
        <end position="205"/>
    </location>
</feature>
<dbReference type="Proteomes" id="UP000567246">
    <property type="component" value="Unassembled WGS sequence"/>
</dbReference>
<keyword evidence="6" id="KW-0813">Transport</keyword>
<feature type="compositionally biased region" description="Low complexity" evidence="7">
    <location>
        <begin position="1"/>
        <end position="32"/>
    </location>
</feature>
<evidence type="ECO:0000256" key="3">
    <source>
        <dbReference type="ARBA" id="ARBA00022989"/>
    </source>
</evidence>
<dbReference type="GO" id="GO:0043190">
    <property type="term" value="C:ATP-binding cassette (ABC) transporter complex"/>
    <property type="evidence" value="ECO:0007669"/>
    <property type="project" value="InterPro"/>
</dbReference>
<feature type="region of interest" description="Disordered" evidence="7">
    <location>
        <begin position="1"/>
        <end position="33"/>
    </location>
</feature>
<evidence type="ECO:0000313" key="10">
    <source>
        <dbReference type="Proteomes" id="UP000567246"/>
    </source>
</evidence>
<evidence type="ECO:0000256" key="7">
    <source>
        <dbReference type="SAM" id="MobiDB-lite"/>
    </source>
</evidence>
<feature type="transmembrane region" description="Helical" evidence="6">
    <location>
        <begin position="266"/>
        <end position="288"/>
    </location>
</feature>
<feature type="transmembrane region" description="Helical" evidence="6">
    <location>
        <begin position="59"/>
        <end position="83"/>
    </location>
</feature>
<keyword evidence="3 6" id="KW-1133">Transmembrane helix</keyword>
<dbReference type="InterPro" id="IPR051784">
    <property type="entry name" value="Nod_factor_ABC_transporter"/>
</dbReference>
<comment type="similarity">
    <text evidence="6">Belongs to the ABC-2 integral membrane protein family.</text>
</comment>
<proteinExistence type="inferred from homology"/>
<feature type="region of interest" description="Disordered" evidence="7">
    <location>
        <begin position="302"/>
        <end position="338"/>
    </location>
</feature>
<evidence type="ECO:0000256" key="5">
    <source>
        <dbReference type="ARBA" id="ARBA00023251"/>
    </source>
</evidence>
<feature type="domain" description="ABC transmembrane type-2" evidence="8">
    <location>
        <begin position="409"/>
        <end position="639"/>
    </location>
</feature>
<feature type="transmembrane region" description="Helical" evidence="6">
    <location>
        <begin position="95"/>
        <end position="120"/>
    </location>
</feature>
<reference evidence="9 10" key="1">
    <citation type="submission" date="2020-08" db="EMBL/GenBank/DDBJ databases">
        <title>Sequencing the genomes of 1000 actinobacteria strains.</title>
        <authorList>
            <person name="Klenk H.-P."/>
        </authorList>
    </citation>
    <scope>NUCLEOTIDE SEQUENCE [LARGE SCALE GENOMIC DNA]</scope>
    <source>
        <strain evidence="9 10">DSM 17945</strain>
    </source>
</reference>
<comment type="subcellular location">
    <subcellularLocation>
        <location evidence="6">Cell membrane</location>
        <topology evidence="6">Multi-pass membrane protein</topology>
    </subcellularLocation>
    <subcellularLocation>
        <location evidence="1">Membrane</location>
        <topology evidence="1">Multi-pass membrane protein</topology>
    </subcellularLocation>
</comment>
<evidence type="ECO:0000256" key="1">
    <source>
        <dbReference type="ARBA" id="ARBA00004141"/>
    </source>
</evidence>
<organism evidence="9 10">
    <name type="scientific">Micrococcus endophyticus</name>
    <dbReference type="NCBI Taxonomy" id="455343"/>
    <lineage>
        <taxon>Bacteria</taxon>
        <taxon>Bacillati</taxon>
        <taxon>Actinomycetota</taxon>
        <taxon>Actinomycetes</taxon>
        <taxon>Micrococcales</taxon>
        <taxon>Micrococcaceae</taxon>
        <taxon>Micrococcus</taxon>
    </lineage>
</organism>
<feature type="transmembrane region" description="Helical" evidence="6">
    <location>
        <begin position="605"/>
        <end position="632"/>
    </location>
</feature>
<protein>
    <recommendedName>
        <fullName evidence="6">Transport permease protein</fullName>
    </recommendedName>
</protein>
<sequence length="642" mass="68459">MDASTTTTAPGPAAPRASASPAPLSPPISAAESAERVTRRGALYYAEHQLRNMRRYGSVLIVGALGEPIVYLLAMGLGLAQLMGGGAAQEGLGGVSYVAFLAPALLASGALMTAAVEFSYPVMGGFQWQKTYYAAQATPLTPAQIAVGHLGAVSLRFLFQGLVFFLVMLAFGVVHSPWGWLQILTATLGGLAIGAPIMAFAASLTEDKGQFATVQRLVIMPLFLFSATFYPLEALPVWLRWIGWISPQWHAAQLGRVLSYGMAEPVWLTVLHVVVLVAMAAVGTWLAVRIYTRRLGWRRGTPDRDALARPKPVRASRLGRRGREADAPAAADAPADPVARAEADPAVTAAAAGAEPAAPSSSVVREHTAAVPPMPEITLRRGPLAGMYAGNVRAVMERAFLTLKSNNWVVFGSGFFEPVLYLASMGIGLGALVGDVAGPDGTPIPYGMFIAPALLAVSAMNGAIYDSTWNVFFKLRHAKTYQTMLSTKLGPLDVALGEIAMALLRGLIYAVGFLIVMTVGGLVTSWTAVLMVPGALLVALGFASLGMAVTSYLKTFQHMDWIQIVLMPMFLFSATFFPLSVYPQAIQWVIQVLPLWHAVELMRALAVGVVTWGTAGHILYFVAMSAVGIWFTSRRLGALFLR</sequence>
<dbReference type="Pfam" id="PF01061">
    <property type="entry name" value="ABC2_membrane"/>
    <property type="match status" value="2"/>
</dbReference>
<dbReference type="InterPro" id="IPR000412">
    <property type="entry name" value="ABC_2_transport"/>
</dbReference>
<keyword evidence="6" id="KW-1003">Cell membrane</keyword>
<dbReference type="RefSeq" id="WP_184172188.1">
    <property type="nucleotide sequence ID" value="NZ_BAABAG010000011.1"/>
</dbReference>
<gene>
    <name evidence="9" type="ORF">HDA33_001452</name>
</gene>
<evidence type="ECO:0000256" key="4">
    <source>
        <dbReference type="ARBA" id="ARBA00023136"/>
    </source>
</evidence>